<feature type="domain" description="Methyltransferase FkbM" evidence="2">
    <location>
        <begin position="107"/>
        <end position="265"/>
    </location>
</feature>
<feature type="compositionally biased region" description="Basic residues" evidence="1">
    <location>
        <begin position="27"/>
        <end position="38"/>
    </location>
</feature>
<evidence type="ECO:0000259" key="2">
    <source>
        <dbReference type="Pfam" id="PF05050"/>
    </source>
</evidence>
<dbReference type="GO" id="GO:0005789">
    <property type="term" value="C:endoplasmic reticulum membrane"/>
    <property type="evidence" value="ECO:0007669"/>
    <property type="project" value="TreeGrafter"/>
</dbReference>
<dbReference type="InterPro" id="IPR029063">
    <property type="entry name" value="SAM-dependent_MTases_sf"/>
</dbReference>
<dbReference type="PANTHER" id="PTHR34009:SF2">
    <property type="entry name" value="PROTEIN STAR"/>
    <property type="match status" value="1"/>
</dbReference>
<protein>
    <submittedName>
        <fullName evidence="3">Protein Star-like</fullName>
    </submittedName>
</protein>
<evidence type="ECO:0000313" key="3">
    <source>
        <dbReference type="EMBL" id="LAC21843.1"/>
    </source>
</evidence>
<organism evidence="3">
    <name type="scientific">Hirondellea gigas</name>
    <dbReference type="NCBI Taxonomy" id="1518452"/>
    <lineage>
        <taxon>Eukaryota</taxon>
        <taxon>Metazoa</taxon>
        <taxon>Ecdysozoa</taxon>
        <taxon>Arthropoda</taxon>
        <taxon>Crustacea</taxon>
        <taxon>Multicrustacea</taxon>
        <taxon>Malacostraca</taxon>
        <taxon>Eumalacostraca</taxon>
        <taxon>Peracarida</taxon>
        <taxon>Amphipoda</taxon>
        <taxon>Amphilochidea</taxon>
        <taxon>Lysianassida</taxon>
        <taxon>Lysianassidira</taxon>
        <taxon>Lysianassoidea</taxon>
        <taxon>Lysianassidae</taxon>
        <taxon>Hirondellea</taxon>
    </lineage>
</organism>
<accession>A0A6A7FUD2</accession>
<dbReference type="GO" id="GO:0006888">
    <property type="term" value="P:endoplasmic reticulum to Golgi vesicle-mediated transport"/>
    <property type="evidence" value="ECO:0007669"/>
    <property type="project" value="TreeGrafter"/>
</dbReference>
<dbReference type="GO" id="GO:0031902">
    <property type="term" value="C:late endosome membrane"/>
    <property type="evidence" value="ECO:0007669"/>
    <property type="project" value="TreeGrafter"/>
</dbReference>
<dbReference type="GO" id="GO:0016197">
    <property type="term" value="P:endosomal transport"/>
    <property type="evidence" value="ECO:0007669"/>
    <property type="project" value="TreeGrafter"/>
</dbReference>
<dbReference type="AlphaFoldDB" id="A0A6A7FUD2"/>
<dbReference type="InterPro" id="IPR006342">
    <property type="entry name" value="FkbM_mtfrase"/>
</dbReference>
<name>A0A6A7FUD2_9CRUS</name>
<sequence>MVMVLLYDGSNTSTSELGATHINNSTRRPKPVLPPKRRSHVEDEAYNDPGIAEDDPRIVQALREKFLFPPSDEPYNLVHNRSHNPSIGQQQVIDKLLRQMRGGFYVECGGFDGESYSNSLTLERERGWKGLLVEPDSKNFQRMKEKNRKAYIAHSCLAETPYPKKVLFQRGYYAGHIMQQEGLQAALSEDIDVEYIQCFPLYSFMVALNVSKIDYFSLDVEGSEYDVLRNIPWDKVDISTLSVEYHSKAATYELILELMKKEGYVMYTKINHYTLFADDFIFVKKEILDQYQNDSRD</sequence>
<feature type="region of interest" description="Disordered" evidence="1">
    <location>
        <begin position="14"/>
        <end position="38"/>
    </location>
</feature>
<dbReference type="Gene3D" id="3.40.50.150">
    <property type="entry name" value="Vaccinia Virus protein VP39"/>
    <property type="match status" value="1"/>
</dbReference>
<dbReference type="GO" id="GO:0005794">
    <property type="term" value="C:Golgi apparatus"/>
    <property type="evidence" value="ECO:0007669"/>
    <property type="project" value="TreeGrafter"/>
</dbReference>
<dbReference type="SUPFAM" id="SSF53335">
    <property type="entry name" value="S-adenosyl-L-methionine-dependent methyltransferases"/>
    <property type="match status" value="1"/>
</dbReference>
<dbReference type="InterPro" id="IPR053202">
    <property type="entry name" value="EGF_Rcpt_Signaling_Reg"/>
</dbReference>
<dbReference type="EMBL" id="IACT01002574">
    <property type="protein sequence ID" value="LAC21843.1"/>
    <property type="molecule type" value="mRNA"/>
</dbReference>
<evidence type="ECO:0000256" key="1">
    <source>
        <dbReference type="SAM" id="MobiDB-lite"/>
    </source>
</evidence>
<dbReference type="GO" id="GO:0005886">
    <property type="term" value="C:plasma membrane"/>
    <property type="evidence" value="ECO:0007669"/>
    <property type="project" value="TreeGrafter"/>
</dbReference>
<dbReference type="PANTHER" id="PTHR34009">
    <property type="entry name" value="PROTEIN STAR"/>
    <property type="match status" value="1"/>
</dbReference>
<dbReference type="Pfam" id="PF05050">
    <property type="entry name" value="Methyltransf_21"/>
    <property type="match status" value="1"/>
</dbReference>
<reference evidence="3" key="1">
    <citation type="submission" date="2017-11" db="EMBL/GenBank/DDBJ databases">
        <title>The sensing device of the deep-sea amphipod.</title>
        <authorList>
            <person name="Kobayashi H."/>
            <person name="Nagahama T."/>
            <person name="Arai W."/>
            <person name="Sasagawa Y."/>
            <person name="Umeda M."/>
            <person name="Hayashi T."/>
            <person name="Nikaido I."/>
            <person name="Watanabe H."/>
            <person name="Oguri K."/>
            <person name="Kitazato H."/>
            <person name="Fujioka K."/>
            <person name="Kido Y."/>
            <person name="Takami H."/>
        </authorList>
    </citation>
    <scope>NUCLEOTIDE SEQUENCE</scope>
    <source>
        <tissue evidence="3">Whole body</tissue>
    </source>
</reference>
<feature type="compositionally biased region" description="Polar residues" evidence="1">
    <location>
        <begin position="14"/>
        <end position="26"/>
    </location>
</feature>
<proteinExistence type="evidence at transcript level"/>